<evidence type="ECO:0000256" key="2">
    <source>
        <dbReference type="ARBA" id="ARBA00022475"/>
    </source>
</evidence>
<keyword evidence="4 6" id="KW-1133">Transmembrane helix</keyword>
<keyword evidence="2" id="KW-1003">Cell membrane</keyword>
<organism evidence="8">
    <name type="scientific">Staphylothermus marinus</name>
    <dbReference type="NCBI Taxonomy" id="2280"/>
    <lineage>
        <taxon>Archaea</taxon>
        <taxon>Thermoproteota</taxon>
        <taxon>Thermoprotei</taxon>
        <taxon>Desulfurococcales</taxon>
        <taxon>Desulfurococcaceae</taxon>
        <taxon>Staphylothermus</taxon>
    </lineage>
</organism>
<comment type="caution">
    <text evidence="8">The sequence shown here is derived from an EMBL/GenBank/DDBJ whole genome shotgun (WGS) entry which is preliminary data.</text>
</comment>
<feature type="transmembrane region" description="Helical" evidence="6">
    <location>
        <begin position="56"/>
        <end position="75"/>
    </location>
</feature>
<sequence length="84" mass="9272">MIILHLIMLLVSSILGLFFAYMAITEKDLLKAIGFSAGQSVAYSLIFYILMAPDVLLAYIAVSVGVYTALLVFTVSKTTRYEED</sequence>
<accession>A0A7C4HE00</accession>
<name>A0A7C4HE00_STAMA</name>
<dbReference type="InterPro" id="IPR025383">
    <property type="entry name" value="MrpA_C/MbhD"/>
</dbReference>
<evidence type="ECO:0000256" key="4">
    <source>
        <dbReference type="ARBA" id="ARBA00022989"/>
    </source>
</evidence>
<feature type="transmembrane region" description="Helical" evidence="6">
    <location>
        <begin position="6"/>
        <end position="24"/>
    </location>
</feature>
<reference evidence="8" key="1">
    <citation type="journal article" date="2020" name="mSystems">
        <title>Genome- and Community-Level Interaction Insights into Carbon Utilization and Element Cycling Functions of Hydrothermarchaeota in Hydrothermal Sediment.</title>
        <authorList>
            <person name="Zhou Z."/>
            <person name="Liu Y."/>
            <person name="Xu W."/>
            <person name="Pan J."/>
            <person name="Luo Z.H."/>
            <person name="Li M."/>
        </authorList>
    </citation>
    <scope>NUCLEOTIDE SEQUENCE [LARGE SCALE GENOMIC DNA]</scope>
    <source>
        <strain evidence="8">SpSt-642</strain>
    </source>
</reference>
<protein>
    <submittedName>
        <fullName evidence="8">DUF4040 domain-containing protein</fullName>
    </submittedName>
</protein>
<evidence type="ECO:0000256" key="5">
    <source>
        <dbReference type="ARBA" id="ARBA00023136"/>
    </source>
</evidence>
<proteinExistence type="predicted"/>
<feature type="domain" description="MrpA C-terminal/MbhD" evidence="7">
    <location>
        <begin position="16"/>
        <end position="79"/>
    </location>
</feature>
<evidence type="ECO:0000313" key="8">
    <source>
        <dbReference type="EMBL" id="HGM58731.1"/>
    </source>
</evidence>
<gene>
    <name evidence="8" type="ORF">ENU14_03995</name>
</gene>
<evidence type="ECO:0000259" key="7">
    <source>
        <dbReference type="Pfam" id="PF13244"/>
    </source>
</evidence>
<evidence type="ECO:0000256" key="6">
    <source>
        <dbReference type="SAM" id="Phobius"/>
    </source>
</evidence>
<keyword evidence="3 6" id="KW-0812">Transmembrane</keyword>
<evidence type="ECO:0000256" key="1">
    <source>
        <dbReference type="ARBA" id="ARBA00004651"/>
    </source>
</evidence>
<dbReference type="AlphaFoldDB" id="A0A7C4HE00"/>
<comment type="subcellular location">
    <subcellularLocation>
        <location evidence="1">Cell membrane</location>
        <topology evidence="1">Multi-pass membrane protein</topology>
    </subcellularLocation>
</comment>
<keyword evidence="5 6" id="KW-0472">Membrane</keyword>
<dbReference type="EMBL" id="DTBJ01000029">
    <property type="protein sequence ID" value="HGM58731.1"/>
    <property type="molecule type" value="Genomic_DNA"/>
</dbReference>
<dbReference type="Pfam" id="PF13244">
    <property type="entry name" value="MbhD"/>
    <property type="match status" value="1"/>
</dbReference>
<dbReference type="GO" id="GO:0005886">
    <property type="term" value="C:plasma membrane"/>
    <property type="evidence" value="ECO:0007669"/>
    <property type="project" value="UniProtKB-SubCell"/>
</dbReference>
<evidence type="ECO:0000256" key="3">
    <source>
        <dbReference type="ARBA" id="ARBA00022692"/>
    </source>
</evidence>